<dbReference type="GO" id="GO:0006101">
    <property type="term" value="P:citrate metabolic process"/>
    <property type="evidence" value="ECO:0007669"/>
    <property type="project" value="UniProtKB-ARBA"/>
</dbReference>
<evidence type="ECO:0000256" key="17">
    <source>
        <dbReference type="ARBA" id="ARBA00023239"/>
    </source>
</evidence>
<dbReference type="InterPro" id="IPR036365">
    <property type="entry name" value="PGBD-like_sf"/>
</dbReference>
<dbReference type="InterPro" id="IPR006249">
    <property type="entry name" value="Aconitase/IRP2"/>
</dbReference>
<dbReference type="CDD" id="cd01586">
    <property type="entry name" value="AcnA_IRP"/>
    <property type="match status" value="1"/>
</dbReference>
<evidence type="ECO:0000256" key="12">
    <source>
        <dbReference type="ARBA" id="ARBA00023004"/>
    </source>
</evidence>
<keyword evidence="8" id="KW-0479">Metal-binding</keyword>
<dbReference type="Pfam" id="PF00413">
    <property type="entry name" value="Peptidase_M10"/>
    <property type="match status" value="1"/>
</dbReference>
<dbReference type="InterPro" id="IPR001818">
    <property type="entry name" value="Pept_M10_metallopeptidase"/>
</dbReference>
<dbReference type="PRINTS" id="PR00415">
    <property type="entry name" value="ACONITASE"/>
</dbReference>
<dbReference type="InterPro" id="IPR015928">
    <property type="entry name" value="Aconitase/3IPM_dehydase_swvl"/>
</dbReference>
<keyword evidence="22" id="KW-1185">Reference proteome</keyword>
<dbReference type="FunFam" id="3.30.499.10:FF:000002">
    <property type="entry name" value="Aconitate hydratase"/>
    <property type="match status" value="1"/>
</dbReference>
<dbReference type="GO" id="GO:0051539">
    <property type="term" value="F:4 iron, 4 sulfur cluster binding"/>
    <property type="evidence" value="ECO:0007669"/>
    <property type="project" value="UniProtKB-KW"/>
</dbReference>
<dbReference type="InterPro" id="IPR000573">
    <property type="entry name" value="AconitaseA/IPMdHydase_ssu_swvl"/>
</dbReference>
<dbReference type="InterPro" id="IPR002477">
    <property type="entry name" value="Peptidoglycan-bd-like"/>
</dbReference>
<comment type="similarity">
    <text evidence="2">Belongs to the aconitase/IPM isomerase family.</text>
</comment>
<dbReference type="Gene3D" id="6.10.190.10">
    <property type="match status" value="2"/>
</dbReference>
<keyword evidence="7" id="KW-0645">Protease</keyword>
<dbReference type="GO" id="GO:0004222">
    <property type="term" value="F:metalloendopeptidase activity"/>
    <property type="evidence" value="ECO:0007669"/>
    <property type="project" value="InterPro"/>
</dbReference>
<comment type="caution">
    <text evidence="21">The sequence shown here is derived from an EMBL/GenBank/DDBJ whole genome shotgun (WGS) entry which is preliminary data.</text>
</comment>
<dbReference type="SUPFAM" id="SSF52016">
    <property type="entry name" value="LeuD/IlvD-like"/>
    <property type="match status" value="2"/>
</dbReference>
<dbReference type="FunFam" id="3.30.499.10:FF:000005">
    <property type="entry name" value="cytoplasmic aconitate hydratase"/>
    <property type="match status" value="1"/>
</dbReference>
<feature type="domain" description="Peptidase metallopeptidase" evidence="20">
    <location>
        <begin position="141"/>
        <end position="308"/>
    </location>
</feature>
<dbReference type="Pfam" id="PF05071">
    <property type="entry name" value="NDUFA12"/>
    <property type="match status" value="1"/>
</dbReference>
<evidence type="ECO:0000313" key="21">
    <source>
        <dbReference type="EMBL" id="KAF7140699.1"/>
    </source>
</evidence>
<dbReference type="Pfam" id="PF00694">
    <property type="entry name" value="Aconitase_C"/>
    <property type="match status" value="2"/>
</dbReference>
<evidence type="ECO:0000313" key="22">
    <source>
        <dbReference type="Proteomes" id="UP000626092"/>
    </source>
</evidence>
<dbReference type="FunFam" id="3.40.390.10:FF:000018">
    <property type="entry name" value="Metalloendoproteinase 1"/>
    <property type="match status" value="1"/>
</dbReference>
<dbReference type="SUPFAM" id="SSF47090">
    <property type="entry name" value="PGBD-like"/>
    <property type="match status" value="1"/>
</dbReference>
<dbReference type="InterPro" id="IPR001030">
    <property type="entry name" value="Acoase/IPM_deHydtase_lsu_aba"/>
</dbReference>
<dbReference type="InterPro" id="IPR024079">
    <property type="entry name" value="MetalloPept_cat_dom_sf"/>
</dbReference>
<dbReference type="SUPFAM" id="SSF55486">
    <property type="entry name" value="Metalloproteases ('zincins'), catalytic domain"/>
    <property type="match status" value="1"/>
</dbReference>
<dbReference type="InterPro" id="IPR044137">
    <property type="entry name" value="AcnA_IRP_Swivel"/>
</dbReference>
<accession>A0A834LKI5</accession>
<keyword evidence="16" id="KW-0325">Glycoprotein</keyword>
<dbReference type="GO" id="GO:0045271">
    <property type="term" value="C:respiratory chain complex I"/>
    <property type="evidence" value="ECO:0007669"/>
    <property type="project" value="InterPro"/>
</dbReference>
<comment type="similarity">
    <text evidence="4">Belongs to the peptidase M10A family. Matrix metalloproteinases (MMPs) subfamily.</text>
</comment>
<dbReference type="PANTHER" id="PTHR11670">
    <property type="entry name" value="ACONITASE/IRON-RESPONSIVE ELEMENT FAMILY MEMBER"/>
    <property type="match status" value="1"/>
</dbReference>
<reference evidence="21" key="1">
    <citation type="submission" date="2019-11" db="EMBL/GenBank/DDBJ databases">
        <authorList>
            <person name="Liu Y."/>
            <person name="Hou J."/>
            <person name="Li T.-Q."/>
            <person name="Guan C.-H."/>
            <person name="Wu X."/>
            <person name="Wu H.-Z."/>
            <person name="Ling F."/>
            <person name="Zhang R."/>
            <person name="Shi X.-G."/>
            <person name="Ren J.-P."/>
            <person name="Chen E.-F."/>
            <person name="Sun J.-M."/>
        </authorList>
    </citation>
    <scope>NUCLEOTIDE SEQUENCE</scope>
    <source>
        <strain evidence="21">Adult_tree_wgs_1</strain>
        <tissue evidence="21">Leaves</tissue>
    </source>
</reference>
<organism evidence="21 22">
    <name type="scientific">Rhododendron simsii</name>
    <name type="common">Sims's rhododendron</name>
    <dbReference type="NCBI Taxonomy" id="118357"/>
    <lineage>
        <taxon>Eukaryota</taxon>
        <taxon>Viridiplantae</taxon>
        <taxon>Streptophyta</taxon>
        <taxon>Embryophyta</taxon>
        <taxon>Tracheophyta</taxon>
        <taxon>Spermatophyta</taxon>
        <taxon>Magnoliopsida</taxon>
        <taxon>eudicotyledons</taxon>
        <taxon>Gunneridae</taxon>
        <taxon>Pentapetalae</taxon>
        <taxon>asterids</taxon>
        <taxon>Ericales</taxon>
        <taxon>Ericaceae</taxon>
        <taxon>Ericoideae</taxon>
        <taxon>Rhodoreae</taxon>
        <taxon>Rhododendron</taxon>
    </lineage>
</organism>
<evidence type="ECO:0000256" key="1">
    <source>
        <dbReference type="ARBA" id="ARBA00001966"/>
    </source>
</evidence>
<feature type="compositionally biased region" description="Basic and acidic residues" evidence="19">
    <location>
        <begin position="694"/>
        <end position="707"/>
    </location>
</feature>
<dbReference type="PROSITE" id="PS00450">
    <property type="entry name" value="ACONITASE_1"/>
    <property type="match status" value="1"/>
</dbReference>
<dbReference type="CDD" id="cd04278">
    <property type="entry name" value="ZnMc_MMP"/>
    <property type="match status" value="1"/>
</dbReference>
<keyword evidence="14" id="KW-0482">Metalloprotease</keyword>
<evidence type="ECO:0000256" key="11">
    <source>
        <dbReference type="ARBA" id="ARBA00022833"/>
    </source>
</evidence>
<dbReference type="InterPro" id="IPR015931">
    <property type="entry name" value="Acnase/IPM_dHydase_lsu_aba_1/3"/>
</dbReference>
<dbReference type="Proteomes" id="UP000626092">
    <property type="component" value="Unassembled WGS sequence"/>
</dbReference>
<dbReference type="InterPro" id="IPR036008">
    <property type="entry name" value="Aconitase_4Fe-4S_dom"/>
</dbReference>
<evidence type="ECO:0000256" key="7">
    <source>
        <dbReference type="ARBA" id="ARBA00022670"/>
    </source>
</evidence>
<evidence type="ECO:0000256" key="2">
    <source>
        <dbReference type="ARBA" id="ARBA00007185"/>
    </source>
</evidence>
<keyword evidence="12" id="KW-0408">Iron</keyword>
<feature type="region of interest" description="Disordered" evidence="19">
    <location>
        <begin position="644"/>
        <end position="707"/>
    </location>
</feature>
<evidence type="ECO:0000256" key="9">
    <source>
        <dbReference type="ARBA" id="ARBA00022729"/>
    </source>
</evidence>
<dbReference type="Gene3D" id="3.20.19.10">
    <property type="entry name" value="Aconitase, domain 4"/>
    <property type="match status" value="2"/>
</dbReference>
<dbReference type="PROSITE" id="PS01244">
    <property type="entry name" value="ACONITASE_2"/>
    <property type="match status" value="1"/>
</dbReference>
<dbReference type="OrthoDB" id="2224430at2759"/>
<dbReference type="Gene3D" id="3.40.390.10">
    <property type="entry name" value="Collagenase (Catalytic Domain)"/>
    <property type="match status" value="1"/>
</dbReference>
<dbReference type="GO" id="GO:0003994">
    <property type="term" value="F:aconitate hydratase activity"/>
    <property type="evidence" value="ECO:0007669"/>
    <property type="project" value="UniProtKB-EC"/>
</dbReference>
<dbReference type="GO" id="GO:0006508">
    <property type="term" value="P:proteolysis"/>
    <property type="evidence" value="ECO:0007669"/>
    <property type="project" value="UniProtKB-KW"/>
</dbReference>
<evidence type="ECO:0000256" key="3">
    <source>
        <dbReference type="ARBA" id="ARBA00007355"/>
    </source>
</evidence>
<dbReference type="EC" id="4.2.1.3" evidence="5"/>
<evidence type="ECO:0000259" key="20">
    <source>
        <dbReference type="SMART" id="SM00235"/>
    </source>
</evidence>
<dbReference type="GO" id="GO:0031012">
    <property type="term" value="C:extracellular matrix"/>
    <property type="evidence" value="ECO:0007669"/>
    <property type="project" value="InterPro"/>
</dbReference>
<evidence type="ECO:0000256" key="19">
    <source>
        <dbReference type="SAM" id="MobiDB-lite"/>
    </source>
</evidence>
<dbReference type="Gene3D" id="3.30.499.10">
    <property type="entry name" value="Aconitase, domain 3"/>
    <property type="match status" value="2"/>
</dbReference>
<evidence type="ECO:0000256" key="6">
    <source>
        <dbReference type="ARBA" id="ARBA00022485"/>
    </source>
</evidence>
<keyword evidence="6" id="KW-0004">4Fe-4S</keyword>
<dbReference type="SUPFAM" id="SSF53732">
    <property type="entry name" value="Aconitase iron-sulfur domain"/>
    <property type="match status" value="1"/>
</dbReference>
<dbReference type="InterPro" id="IPR007763">
    <property type="entry name" value="NDUFA12"/>
</dbReference>
<evidence type="ECO:0000256" key="13">
    <source>
        <dbReference type="ARBA" id="ARBA00023014"/>
    </source>
</evidence>
<keyword evidence="17" id="KW-0456">Lyase</keyword>
<dbReference type="NCBIfam" id="NF006757">
    <property type="entry name" value="PRK09277.1"/>
    <property type="match status" value="1"/>
</dbReference>
<dbReference type="FunFam" id="3.20.19.10:FF:000001">
    <property type="entry name" value="Aconitate hydratase"/>
    <property type="match status" value="1"/>
</dbReference>
<dbReference type="CDD" id="cd01580">
    <property type="entry name" value="AcnA_IRP_Swivel"/>
    <property type="match status" value="1"/>
</dbReference>
<evidence type="ECO:0000256" key="4">
    <source>
        <dbReference type="ARBA" id="ARBA00009614"/>
    </source>
</evidence>
<sequence>MASSGFSPMGKVMEAIDIYGFLWFERTLPYRSTELTDRTNNNTWRDFIKFLDAGRGSHVSGMSELKKYFQRFGYLEQVPESNLTDAFDDRFESSVVTYQKTLGLPITGKLDSDTVSQIMAPRCGVADRAVRVTRRYAYFNGEPRWARSSPMTLTYALSPEYSIDYIAQSDIESAFDRAFSRWSAVIPVNFTAAEDYWEADIKIGFFSGDHGDGEPFDGVLGVLAHAFSPENGRFHLDAAERWAVDFASEKSRVAFDLESVATHEIGHVLGLAHTPVKEAVMYPSLSPRTKKVDLKIDDVKGVQALYGSNPNFKFSSLLQSDTSSSCSAIGFRTRSSLWARTAWVMMVLTFVVQSSVLPDMFKSTYEAITKGSPMWNSLSVPSSSLHAWDPNSTYIPEPPYLKDMTMDPLGPRAVKDAYCLLVTLAIALQLIIFLQQGVSTKTSLLKSTCLSLGFILRTSNSYGSCCGNDEVMMYKAVGQDTIVLAGAEYGSGNSRDWAAKGPVLLICPGLSSSDQRRSHRTSDYSSFFYDENIPTHLNLSLEEVEEDMSKLWKRIAGLLGNRAMAGVDKAGNRYFARTEQMDGVMKEKRWVVFKGEEDPTSIPVEWICWLNGQRKKAPTLEEMMELEAKRERVRLNVALLRKEEEERSKEGIRPRATSTGKVGGPDLRSFIQQFPADSKGDTVGETSGAMDGMRNSEESDTDKEVPSERKLQPEYVFIFRTNGNGHVLQTGNMATTNMITSRYRCASPTLVLTLEYKFNIAMYISSPYTSSSSSSVVLLRASCGLRFSSSLSRRSLSPPLSRASLTNRRSLDFSSAFRYLRWSHGGNWRWPLSRLRAQFRTVAPVTERFERKMATMASESPYKEIFRSLPKPGGGEFGKYYSLPALNDPRIDLLPFSIRILLESAIRNCDNFQVTEADVVKIIDWENTSPKQVEIPFKPARVLLQDFTGVPAVVDLACMRDAMNRLGGDSNKINPLVPVDLVIDHSVQVDVARNENALQANMELEFRRNKERFAFLKWGSTAFHNMLVVPPGSGIVHQVNLEYLGRVVFNTNGILYPDSVVGTDSHTTMIDGLGVAGWGVGGIEAEAAMLGQPMSMVLPGVVGFKLSGKLQNGVTATDLVLTVTQMLRRLGVVGRFVEFYGEGMAELSLADRATIANMSPEYGATMGFFPVDHVTLQYLKLTGRSDETVAMIEAYLRANKMFVDYNEPQRKRIYSSYLELDLANVEPSVSGPKRPHDRVALKDMKADWRSCLDSKLGFKGFGVNKEEQDKVAKFSFHGQPAELKHGSVVIAAITSCTNTSNPSVMLGAGLVAKKACELGLEVGIDFSKFVNSFTLKHVDMRLVIKPWIKTSLAPGSGVVTKYLLQSGLQKYLNQLGFHIVGYGCTTCIGNSGELDESVSSAITDKDIIAAAVLSGNRNFEGRVHPLTRANYLASPPLVVAYALAGTVDIDFDKEPIGTGKDGKDVYFKDIWPSNEEVAEVVQSSVLPEMFKSTYEAITKGNPMWNSLAVPSSSLYAWDPNSTYIHEPPYFKDMTMDPPGPRGVKDAYCLLNFGDSITTDHISPAGSIHKDSPAAKYLLERGVHPRDFNSYGSRRGNDEVMVRGTFANIRLVNKLLNGEVGPKTVHIPTREKLSVFDAAMRYKAVGQDTIVLAGAEYGSGSSRDWAAKGPMLLGVKAVIAKSFERIHRSNLVGMRIIPLCFKCCQDAETLGLTGHERYTIHLPNDVSELRPWQDVTVTTDTGKNFTCILRFDTEVVATEIFYLSELMKENAIRELSFLDC</sequence>
<comment type="catalytic activity">
    <reaction evidence="18">
        <text>citrate = D-threo-isocitrate</text>
        <dbReference type="Rhea" id="RHEA:10336"/>
        <dbReference type="ChEBI" id="CHEBI:15562"/>
        <dbReference type="ChEBI" id="CHEBI:16947"/>
        <dbReference type="EC" id="4.2.1.3"/>
    </reaction>
</comment>
<dbReference type="GO" id="GO:0008270">
    <property type="term" value="F:zinc ion binding"/>
    <property type="evidence" value="ECO:0007669"/>
    <property type="project" value="InterPro"/>
</dbReference>
<gene>
    <name evidence="21" type="ORF">RHSIM_Rhsim06G0217500</name>
</gene>
<keyword evidence="15" id="KW-0865">Zymogen</keyword>
<dbReference type="GO" id="GO:0006102">
    <property type="term" value="P:isocitrate metabolic process"/>
    <property type="evidence" value="ECO:0007669"/>
    <property type="project" value="UniProtKB-ARBA"/>
</dbReference>
<feature type="compositionally biased region" description="Basic and acidic residues" evidence="19">
    <location>
        <begin position="644"/>
        <end position="653"/>
    </location>
</feature>
<dbReference type="Pfam" id="PF01471">
    <property type="entry name" value="PG_binding_1"/>
    <property type="match status" value="1"/>
</dbReference>
<comment type="similarity">
    <text evidence="3">Belongs to the complex I NDUFA12 subunit family.</text>
</comment>
<protein>
    <recommendedName>
        <fullName evidence="5">aconitate hydratase</fullName>
        <ecNumber evidence="5">4.2.1.3</ecNumber>
    </recommendedName>
</protein>
<dbReference type="InterPro" id="IPR033739">
    <property type="entry name" value="M10A_MMP"/>
</dbReference>
<keyword evidence="9" id="KW-0732">Signal</keyword>
<evidence type="ECO:0000256" key="14">
    <source>
        <dbReference type="ARBA" id="ARBA00023049"/>
    </source>
</evidence>
<evidence type="ECO:0000256" key="18">
    <source>
        <dbReference type="ARBA" id="ARBA00023501"/>
    </source>
</evidence>
<dbReference type="Pfam" id="PF00330">
    <property type="entry name" value="Aconitase"/>
    <property type="match status" value="1"/>
</dbReference>
<keyword evidence="11" id="KW-0862">Zinc</keyword>
<evidence type="ECO:0000256" key="15">
    <source>
        <dbReference type="ARBA" id="ARBA00023145"/>
    </source>
</evidence>
<dbReference type="InterPro" id="IPR006026">
    <property type="entry name" value="Peptidase_Metallo"/>
</dbReference>
<name>A0A834LKI5_RHOSS</name>
<dbReference type="InterPro" id="IPR018136">
    <property type="entry name" value="Aconitase_4Fe-4S_BS"/>
</dbReference>
<evidence type="ECO:0000256" key="8">
    <source>
        <dbReference type="ARBA" id="ARBA00022723"/>
    </source>
</evidence>
<proteinExistence type="inferred from homology"/>
<keyword evidence="10" id="KW-0378">Hydrolase</keyword>
<dbReference type="EMBL" id="WJXA01000006">
    <property type="protein sequence ID" value="KAF7140699.1"/>
    <property type="molecule type" value="Genomic_DNA"/>
</dbReference>
<comment type="cofactor">
    <cofactor evidence="1">
        <name>[4Fe-4S] cluster</name>
        <dbReference type="ChEBI" id="CHEBI:49883"/>
    </cofactor>
</comment>
<dbReference type="SMART" id="SM00235">
    <property type="entry name" value="ZnMc"/>
    <property type="match status" value="1"/>
</dbReference>
<evidence type="ECO:0000256" key="16">
    <source>
        <dbReference type="ARBA" id="ARBA00023180"/>
    </source>
</evidence>
<evidence type="ECO:0000256" key="10">
    <source>
        <dbReference type="ARBA" id="ARBA00022801"/>
    </source>
</evidence>
<keyword evidence="13" id="KW-0411">Iron-sulfur</keyword>
<evidence type="ECO:0000256" key="5">
    <source>
        <dbReference type="ARBA" id="ARBA00012926"/>
    </source>
</evidence>